<keyword evidence="1" id="KW-0472">Membrane</keyword>
<proteinExistence type="predicted"/>
<dbReference type="EMBL" id="BAAAUT010000016">
    <property type="protein sequence ID" value="GAA3132958.1"/>
    <property type="molecule type" value="Genomic_DNA"/>
</dbReference>
<evidence type="ECO:0000313" key="2">
    <source>
        <dbReference type="EMBL" id="GAA3132958.1"/>
    </source>
</evidence>
<reference evidence="3" key="1">
    <citation type="journal article" date="2019" name="Int. J. Syst. Evol. Microbiol.">
        <title>The Global Catalogue of Microorganisms (GCM) 10K type strain sequencing project: providing services to taxonomists for standard genome sequencing and annotation.</title>
        <authorList>
            <consortium name="The Broad Institute Genomics Platform"/>
            <consortium name="The Broad Institute Genome Sequencing Center for Infectious Disease"/>
            <person name="Wu L."/>
            <person name="Ma J."/>
        </authorList>
    </citation>
    <scope>NUCLEOTIDE SEQUENCE [LARGE SCALE GENOMIC DNA]</scope>
    <source>
        <strain evidence="3">JCM 9373</strain>
    </source>
</reference>
<evidence type="ECO:0000313" key="3">
    <source>
        <dbReference type="Proteomes" id="UP001500320"/>
    </source>
</evidence>
<name>A0ABP6N1Q7_9ACTN</name>
<accession>A0ABP6N1Q7</accession>
<dbReference type="Proteomes" id="UP001500320">
    <property type="component" value="Unassembled WGS sequence"/>
</dbReference>
<organism evidence="2 3">
    <name type="scientific">Planomonospora alba</name>
    <dbReference type="NCBI Taxonomy" id="161354"/>
    <lineage>
        <taxon>Bacteria</taxon>
        <taxon>Bacillati</taxon>
        <taxon>Actinomycetota</taxon>
        <taxon>Actinomycetes</taxon>
        <taxon>Streptosporangiales</taxon>
        <taxon>Streptosporangiaceae</taxon>
        <taxon>Planomonospora</taxon>
    </lineage>
</organism>
<keyword evidence="1" id="KW-1133">Transmembrane helix</keyword>
<keyword evidence="1" id="KW-0812">Transmembrane</keyword>
<protein>
    <submittedName>
        <fullName evidence="2">Uncharacterized protein</fullName>
    </submittedName>
</protein>
<gene>
    <name evidence="2" type="ORF">GCM10010466_24460</name>
</gene>
<feature type="transmembrane region" description="Helical" evidence="1">
    <location>
        <begin position="38"/>
        <end position="58"/>
    </location>
</feature>
<comment type="caution">
    <text evidence="2">The sequence shown here is derived from an EMBL/GenBank/DDBJ whole genome shotgun (WGS) entry which is preliminary data.</text>
</comment>
<keyword evidence="3" id="KW-1185">Reference proteome</keyword>
<dbReference type="RefSeq" id="WP_344858875.1">
    <property type="nucleotide sequence ID" value="NZ_BAAAUT010000016.1"/>
</dbReference>
<sequence>MDVKQVFDSLARQEQPPAAVDVNRAVMEGRAMRGRRRAAVAGVTAALAAGAVLVAGTVRPWPGRQDGGTVAVPAAPVTSAAARPSAAATPRPAHEGFAELKQKHPPLGRVASVPPLLMWVSDAPRKNGLILCESGPHGSACAGFPPLAADEFARRQGGLRGVEVWFGVAKDDVRAVTAVTGDGRRYPGELARGVGAGLALWAVEYPRGADVRSLVVTGAGGTVLQRITF</sequence>
<evidence type="ECO:0000256" key="1">
    <source>
        <dbReference type="SAM" id="Phobius"/>
    </source>
</evidence>